<dbReference type="EMBL" id="CP157353">
    <property type="protein sequence ID" value="XBM03028.1"/>
    <property type="molecule type" value="Genomic_DNA"/>
</dbReference>
<sequence>MREKFREFYFDKDDKKIWEESIIILDTNVLLNLYRYTKETSDQIIGLLDKYRDNLWMPHQVALEYHYNRKSVLIEQSGSYKKVCNALKDIPDKVRDILNQDLSNYKKRHKDDVENFIEIIKSATNKHIEELNAKNGKDTEYNFTDKDSIKLKITNLYNGKVGDPYTKDEMKELEKEADDRLKKEIPPGYKDYNKKKGHKVHNGVTIQNKYGDLILWKQLLRFAKEKNTSVIFLTDEQKEDWWYDLKSRIIGPKVELLNEFTSETNMEFHMFNSLGFVKRHRDDVNDDTVSEVKELDEYNRLSENRKIFGRRFSVNGRYEGYSRESRVPPNLDNKKPFIPEYLDSDTLATFCFWFYNNFSKSVSKKIRFSTFYEIIEDEFGDSTAKNIMNFLYKEKLVKEDVIKQEMYIKVDLLKARVYLTVMDLTVE</sequence>
<feature type="domain" description="PIN like" evidence="1">
    <location>
        <begin position="22"/>
        <end position="256"/>
    </location>
</feature>
<reference evidence="2" key="1">
    <citation type="submission" date="2024-05" db="EMBL/GenBank/DDBJ databases">
        <authorList>
            <person name="Liu Z."/>
        </authorList>
    </citation>
    <scope>NUCLEOTIDE SEQUENCE</scope>
    <source>
        <strain evidence="2">BS1807G30</strain>
    </source>
</reference>
<proteinExistence type="predicted"/>
<dbReference type="RefSeq" id="WP_073413696.1">
    <property type="nucleotide sequence ID" value="NZ_CP157353.1"/>
</dbReference>
<gene>
    <name evidence="2" type="ORF">ABG082_12800</name>
</gene>
<name>A0AAU7FHF2_9BACI</name>
<organism evidence="2">
    <name type="scientific">Bacillus sp. BS1807G30</name>
    <dbReference type="NCBI Taxonomy" id="3153756"/>
    <lineage>
        <taxon>Bacteria</taxon>
        <taxon>Bacillati</taxon>
        <taxon>Bacillota</taxon>
        <taxon>Bacilli</taxon>
        <taxon>Bacillales</taxon>
        <taxon>Bacillaceae</taxon>
        <taxon>Bacillus</taxon>
    </lineage>
</organism>
<evidence type="ECO:0000259" key="1">
    <source>
        <dbReference type="Pfam" id="PF18476"/>
    </source>
</evidence>
<protein>
    <submittedName>
        <fullName evidence="2">PIN-like domain-containing protein</fullName>
    </submittedName>
</protein>
<dbReference type="AlphaFoldDB" id="A0AAU7FHF2"/>
<dbReference type="InterPro" id="IPR041578">
    <property type="entry name" value="PIN_8"/>
</dbReference>
<dbReference type="Pfam" id="PF18476">
    <property type="entry name" value="PIN_8"/>
    <property type="match status" value="1"/>
</dbReference>
<evidence type="ECO:0000313" key="2">
    <source>
        <dbReference type="EMBL" id="XBM03028.1"/>
    </source>
</evidence>
<accession>A0AAU7FHF2</accession>